<organism evidence="2 3">
    <name type="scientific">Hyphomicrobium facile</name>
    <dbReference type="NCBI Taxonomy" id="51670"/>
    <lineage>
        <taxon>Bacteria</taxon>
        <taxon>Pseudomonadati</taxon>
        <taxon>Pseudomonadota</taxon>
        <taxon>Alphaproteobacteria</taxon>
        <taxon>Hyphomicrobiales</taxon>
        <taxon>Hyphomicrobiaceae</taxon>
        <taxon>Hyphomicrobium</taxon>
    </lineage>
</organism>
<dbReference type="AlphaFoldDB" id="A0A1I7N511"/>
<dbReference type="Proteomes" id="UP000199423">
    <property type="component" value="Unassembled WGS sequence"/>
</dbReference>
<keyword evidence="3" id="KW-1185">Reference proteome</keyword>
<dbReference type="EMBL" id="FPCH01000001">
    <property type="protein sequence ID" value="SFV29663.1"/>
    <property type="molecule type" value="Genomic_DNA"/>
</dbReference>
<feature type="transmembrane region" description="Helical" evidence="1">
    <location>
        <begin position="123"/>
        <end position="142"/>
    </location>
</feature>
<dbReference type="OrthoDB" id="8016652at2"/>
<dbReference type="Pfam" id="PF03929">
    <property type="entry name" value="PepSY_TM"/>
    <property type="match status" value="1"/>
</dbReference>
<sequence>MLLKAWTLRLHRWLALIFALPLMIVFLTGLILAFEPGIVASTLKPNVVDATKIEAALAKHDPEGTVERIFIHGYLGTLVLRDRGGTEIDLETGEIASQPSTTLAVYALARRIHKTLLLEDGGWGVTISTIAMVSLVVIGLVMGTRPLRNTVSGWHTGAAWTALPLILIAPLTGLALIYKVTFAGPEPTIAAEAAPRSIIEALRIVARERDLATLLTLRLRKSGAEARFIEDGEYRNYAVSTDGLVVKPRNWPKLLHEGNWAGVWSASANAVTSLVLILLLSTGLLMWARRRLRRRRPSRGAVKSERSLEKFLVN</sequence>
<dbReference type="RefSeq" id="WP_092865699.1">
    <property type="nucleotide sequence ID" value="NZ_FPCH01000001.1"/>
</dbReference>
<keyword evidence="1" id="KW-0812">Transmembrane</keyword>
<feature type="transmembrane region" description="Helical" evidence="1">
    <location>
        <begin position="12"/>
        <end position="34"/>
    </location>
</feature>
<reference evidence="3" key="1">
    <citation type="submission" date="2016-10" db="EMBL/GenBank/DDBJ databases">
        <authorList>
            <person name="Varghese N."/>
            <person name="Submissions S."/>
        </authorList>
    </citation>
    <scope>NUCLEOTIDE SEQUENCE [LARGE SCALE GENOMIC DNA]</scope>
    <source>
        <strain evidence="3">DSM 1565</strain>
    </source>
</reference>
<feature type="transmembrane region" description="Helical" evidence="1">
    <location>
        <begin position="261"/>
        <end position="288"/>
    </location>
</feature>
<dbReference type="STRING" id="51670.SAMN04488557_1304"/>
<keyword evidence="1" id="KW-0472">Membrane</keyword>
<accession>A0A1I7N511</accession>
<evidence type="ECO:0000256" key="1">
    <source>
        <dbReference type="SAM" id="Phobius"/>
    </source>
</evidence>
<dbReference type="PANTHER" id="PTHR34219">
    <property type="entry name" value="IRON-REGULATED INNER MEMBRANE PROTEIN-RELATED"/>
    <property type="match status" value="1"/>
</dbReference>
<proteinExistence type="predicted"/>
<keyword evidence="1" id="KW-1133">Transmembrane helix</keyword>
<feature type="transmembrane region" description="Helical" evidence="1">
    <location>
        <begin position="154"/>
        <end position="178"/>
    </location>
</feature>
<evidence type="ECO:0000313" key="3">
    <source>
        <dbReference type="Proteomes" id="UP000199423"/>
    </source>
</evidence>
<dbReference type="InterPro" id="IPR005625">
    <property type="entry name" value="PepSY-ass_TM"/>
</dbReference>
<gene>
    <name evidence="2" type="ORF">SAMN04488557_1304</name>
</gene>
<name>A0A1I7N511_9HYPH</name>
<dbReference type="PANTHER" id="PTHR34219:SF3">
    <property type="entry name" value="BLL7967 PROTEIN"/>
    <property type="match status" value="1"/>
</dbReference>
<protein>
    <submittedName>
        <fullName evidence="2">Uncharacterized iron-regulated membrane protein</fullName>
    </submittedName>
</protein>
<evidence type="ECO:0000313" key="2">
    <source>
        <dbReference type="EMBL" id="SFV29663.1"/>
    </source>
</evidence>